<feature type="transmembrane region" description="Helical" evidence="1">
    <location>
        <begin position="154"/>
        <end position="171"/>
    </location>
</feature>
<feature type="transmembrane region" description="Helical" evidence="1">
    <location>
        <begin position="130"/>
        <end position="147"/>
    </location>
</feature>
<feature type="transmembrane region" description="Helical" evidence="1">
    <location>
        <begin position="200"/>
        <end position="222"/>
    </location>
</feature>
<feature type="transmembrane region" description="Helical" evidence="1">
    <location>
        <begin position="367"/>
        <end position="386"/>
    </location>
</feature>
<dbReference type="STRING" id="546269.HMPREF0389_00702"/>
<dbReference type="NCBIfam" id="TIGR02123">
    <property type="entry name" value="TRAP_fused"/>
    <property type="match status" value="1"/>
</dbReference>
<dbReference type="PANTHER" id="PTHR43849:SF2">
    <property type="entry name" value="BLL3936 PROTEIN"/>
    <property type="match status" value="1"/>
</dbReference>
<feature type="domain" description="TRAP C4-dicarboxylate transport system permease DctM subunit" evidence="2">
    <location>
        <begin position="141"/>
        <end position="576"/>
    </location>
</feature>
<dbReference type="KEGG" id="faa:HMPREF0389_00702"/>
<keyword evidence="1" id="KW-0472">Membrane</keyword>
<reference evidence="4" key="1">
    <citation type="submission" date="2010-12" db="EMBL/GenBank/DDBJ databases">
        <title>The genome sequence of Filifactor alocis strain ATCC 35896.</title>
        <authorList>
            <consortium name="The Broad Institute Genome Sequencing Platform"/>
            <person name="Ward D."/>
            <person name="Earl A."/>
            <person name="Feldgarden M."/>
            <person name="Young S.K."/>
            <person name="Gargeya S."/>
            <person name="Zeng Q."/>
            <person name="Alvarado L."/>
            <person name="Berlin A."/>
            <person name="Bochicchio J."/>
            <person name="Chapman S.B."/>
            <person name="Chen Z."/>
            <person name="Freedman E."/>
            <person name="Gellesch M."/>
            <person name="Goldberg J."/>
            <person name="Griggs A."/>
            <person name="Gujja S."/>
            <person name="Heilman E."/>
            <person name="Heiman D."/>
            <person name="Howarth C."/>
            <person name="Mehta T."/>
            <person name="Neiman D."/>
            <person name="Pearson M."/>
            <person name="Roberts A."/>
            <person name="Saif S."/>
            <person name="Shea T."/>
            <person name="Shenoy N."/>
            <person name="Sisk P."/>
            <person name="Stolte C."/>
            <person name="Sykes S."/>
            <person name="White J."/>
            <person name="Yandava C."/>
            <person name="Izard J."/>
            <person name="Blanton J.M."/>
            <person name="Baranova O.V."/>
            <person name="Tanner A.C."/>
            <person name="Dewhirst F.E."/>
            <person name="Haas B."/>
            <person name="Nusbaum C."/>
            <person name="Birren B."/>
        </authorList>
    </citation>
    <scope>NUCLEOTIDE SEQUENCE [LARGE SCALE GENOMIC DNA]</scope>
    <source>
        <strain evidence="4">ATCC 35896 / D40 B5</strain>
    </source>
</reference>
<feature type="transmembrane region" description="Helical" evidence="1">
    <location>
        <begin position="555"/>
        <end position="575"/>
    </location>
</feature>
<keyword evidence="4" id="KW-1185">Reference proteome</keyword>
<feature type="transmembrane region" description="Helical" evidence="1">
    <location>
        <begin position="100"/>
        <end position="118"/>
    </location>
</feature>
<evidence type="ECO:0000313" key="4">
    <source>
        <dbReference type="Proteomes" id="UP000007468"/>
    </source>
</evidence>
<accession>D6GPS9</accession>
<feature type="transmembrane region" description="Helical" evidence="1">
    <location>
        <begin position="611"/>
        <end position="644"/>
    </location>
</feature>
<dbReference type="EMBL" id="CP002390">
    <property type="protein sequence ID" value="EFE28782.1"/>
    <property type="molecule type" value="Genomic_DNA"/>
</dbReference>
<keyword evidence="1" id="KW-1133">Transmembrane helix</keyword>
<evidence type="ECO:0000313" key="3">
    <source>
        <dbReference type="EMBL" id="EFE28782.1"/>
    </source>
</evidence>
<dbReference type="AlphaFoldDB" id="D6GPS9"/>
<feature type="transmembrane region" description="Helical" evidence="1">
    <location>
        <begin position="582"/>
        <end position="605"/>
    </location>
</feature>
<dbReference type="Pfam" id="PF06808">
    <property type="entry name" value="DctM"/>
    <property type="match status" value="1"/>
</dbReference>
<dbReference type="InterPro" id="IPR010656">
    <property type="entry name" value="DctM"/>
</dbReference>
<dbReference type="Proteomes" id="UP000007468">
    <property type="component" value="Chromosome"/>
</dbReference>
<sequence>MLKNKQEEKKNLTEQAISDEINQEELLMMLDKESAYRRLTGFWDKFIVGILICFTSFQIYTAVTGTFPAQLQRMIHLGFVICLAYLLYPATKKGRRDKIFILDYVFAGVFFGIVMYYLLNYNALINRSGAYNTTDIIVGAIGVVLVMEACRRVVGLPIVVIATIFIIYAFFGKSMPGFLHHRGYALPRVASHLFYTTEGIIGLPLGTCATYIFLFILFGAFLEKTGIGAFFIDLANAIAGHAAGGPAKVAVLTSALQGTISGSSVSNTVSTGSFTIPLMKSLGYRPEFAAAVEAAASTGGQLMPPIMGAAAFLIADAVGEPYIVIAKAAIIPALLYFTGIWMMIDFEAKKIGLVGIPKEELPKIKPILKERGHLIIPLIVIIVLLGMDYSPIYAASRGIVACMIVPYLRKSTRVPISALGEAFVNGARNIIGVACACAVAGIIVGIVTLTGLGLKLGGGLLTAAGGNMYLTLFFTMVTSLILGMGVPTTANYLITSTIAAPVVMQLGVPILSAHLFAFYFGILADITPPVALAAYAGSAIARGNPFDTGVQATKLAIAAFLIPYIFVMNPALILVDTTAIEVVRIIATSLIGMYGIAGGVSGWVQTKTNPIVRILFIVGGLMLINPSVKTDAIGSILIVGLILFQKALAKKRAAA</sequence>
<feature type="transmembrane region" description="Helical" evidence="1">
    <location>
        <begin position="69"/>
        <end position="88"/>
    </location>
</feature>
<proteinExistence type="predicted"/>
<keyword evidence="1" id="KW-0812">Transmembrane</keyword>
<evidence type="ECO:0000256" key="1">
    <source>
        <dbReference type="SAM" id="Phobius"/>
    </source>
</evidence>
<feature type="transmembrane region" description="Helical" evidence="1">
    <location>
        <begin position="42"/>
        <end position="63"/>
    </location>
</feature>
<protein>
    <submittedName>
        <fullName evidence="3">TRAP transporter, 4TM/12TM fusion protein</fullName>
    </submittedName>
</protein>
<name>D6GPS9_FILAD</name>
<dbReference type="PATRIC" id="fig|546269.5.peg.1184"/>
<feature type="transmembrane region" description="Helical" evidence="1">
    <location>
        <begin position="498"/>
        <end position="522"/>
    </location>
</feature>
<feature type="transmembrane region" description="Helical" evidence="1">
    <location>
        <begin position="430"/>
        <end position="454"/>
    </location>
</feature>
<evidence type="ECO:0000259" key="2">
    <source>
        <dbReference type="Pfam" id="PF06808"/>
    </source>
</evidence>
<dbReference type="InterPro" id="IPR011853">
    <property type="entry name" value="TRAP_DctM-Dct_fused"/>
</dbReference>
<dbReference type="PANTHER" id="PTHR43849">
    <property type="entry name" value="BLL3936 PROTEIN"/>
    <property type="match status" value="1"/>
</dbReference>
<dbReference type="eggNOG" id="COG4666">
    <property type="taxonomic scope" value="Bacteria"/>
</dbReference>
<feature type="transmembrane region" description="Helical" evidence="1">
    <location>
        <begin position="321"/>
        <end position="346"/>
    </location>
</feature>
<feature type="transmembrane region" description="Helical" evidence="1">
    <location>
        <begin position="466"/>
        <end position="486"/>
    </location>
</feature>
<gene>
    <name evidence="3" type="ordered locus">HMPREF0389_00702</name>
</gene>
<organism evidence="3 4">
    <name type="scientific">Filifactor alocis (strain ATCC 35896 / CCUG 47790 / D40 B5)</name>
    <name type="common">Fusobacterium alocis</name>
    <dbReference type="NCBI Taxonomy" id="546269"/>
    <lineage>
        <taxon>Bacteria</taxon>
        <taxon>Bacillati</taxon>
        <taxon>Bacillota</taxon>
        <taxon>Clostridia</taxon>
        <taxon>Peptostreptococcales</taxon>
        <taxon>Filifactoraceae</taxon>
        <taxon>Filifactor</taxon>
    </lineage>
</organism>